<dbReference type="InterPro" id="IPR036116">
    <property type="entry name" value="FN3_sf"/>
</dbReference>
<protein>
    <submittedName>
        <fullName evidence="3">Fibronectin type III domain-containing protein</fullName>
    </submittedName>
</protein>
<dbReference type="InterPro" id="IPR003961">
    <property type="entry name" value="FN3_dom"/>
</dbReference>
<dbReference type="PROSITE" id="PS50853">
    <property type="entry name" value="FN3"/>
    <property type="match status" value="1"/>
</dbReference>
<evidence type="ECO:0000259" key="2">
    <source>
        <dbReference type="PROSITE" id="PS50853"/>
    </source>
</evidence>
<feature type="signal peptide" evidence="1">
    <location>
        <begin position="1"/>
        <end position="26"/>
    </location>
</feature>
<reference evidence="3 4" key="1">
    <citation type="submission" date="2020-08" db="EMBL/GenBank/DDBJ databases">
        <title>Acidobacteriota in marine sediments use diverse sulfur dissimilation pathways.</title>
        <authorList>
            <person name="Wasmund K."/>
        </authorList>
    </citation>
    <scope>NUCLEOTIDE SEQUENCE [LARGE SCALE GENOMIC DNA]</scope>
    <source>
        <strain evidence="3">MAG AM4</strain>
    </source>
</reference>
<sequence>MLKLCRLAVWVILLAGLAATAGPVAADGLPEDLLRPEGKSRWDLTAAPARIGDLAPLGDNEVWLHPERFRDRLAPGHRSSLVLADSLVEIQVVGIGWADLPGGPREVVLQRAVIYTTGGRTLAYRWVDPMAGIVAEVLGEGEPGLVGLTTVVSGSVKDGVIEAAADLKIYSGEVVKAVETSMLYGWDRGENTPVSSLTPDAHGTIGDLIDAATWDFSGNTSGTIVAQIERNISSAETCNYDQCGYNLPGATLGRQDHGFDGVDGFTNNQVTESTQDAAGVTVWLRAGRQKEGATGAFGTGETGFCWTTDVNETRTPVRLWQFGHQDADGWYMQAGDAWSDGPFNCEQSLYNYSNGCGSGTWPSELYVKSCSGFSGTQSAEVIKGGVVTLPSGHTLNALLVRTLAEFCVYTGSSCFIATDDVRTVVYLWQVPELGTVVLLQSDQSVPDTTSFTTLQNTNITFGLFPPVSISTTGAGSDTVSLSWNPGNDTSYIDGYRIYWDTDSGSATPYAFNSVDNPGQVTMVGTTATISGLDSATDYFFTVASYSDYVSPSSGLTVRHESVLYPTQVSGDPDHVYPVEVMASTGGGCTPTAEVQNVTIGKSGADVQLCWDAATDTCMDGYDIHWAVAADTAAGFSVLASTDSATTCWTGNPAEGFFLVTVRGPVGNGPWGHYGQ</sequence>
<proteinExistence type="predicted"/>
<dbReference type="SMART" id="SM00060">
    <property type="entry name" value="FN3"/>
    <property type="match status" value="1"/>
</dbReference>
<keyword evidence="1" id="KW-0732">Signal</keyword>
<dbReference type="CDD" id="cd00063">
    <property type="entry name" value="FN3"/>
    <property type="match status" value="1"/>
</dbReference>
<dbReference type="EMBL" id="JACXWD010000039">
    <property type="protein sequence ID" value="MBD3868674.1"/>
    <property type="molecule type" value="Genomic_DNA"/>
</dbReference>
<name>A0A8J6Y3M6_9BACT</name>
<dbReference type="InterPro" id="IPR013783">
    <property type="entry name" value="Ig-like_fold"/>
</dbReference>
<organism evidence="3 4">
    <name type="scientific">Candidatus Polarisedimenticola svalbardensis</name>
    <dbReference type="NCBI Taxonomy" id="2886004"/>
    <lineage>
        <taxon>Bacteria</taxon>
        <taxon>Pseudomonadati</taxon>
        <taxon>Acidobacteriota</taxon>
        <taxon>Candidatus Polarisedimenticolia</taxon>
        <taxon>Candidatus Polarisedimenticolales</taxon>
        <taxon>Candidatus Polarisedimenticolaceae</taxon>
        <taxon>Candidatus Polarisedimenticola</taxon>
    </lineage>
</organism>
<comment type="caution">
    <text evidence="3">The sequence shown here is derived from an EMBL/GenBank/DDBJ whole genome shotgun (WGS) entry which is preliminary data.</text>
</comment>
<feature type="chain" id="PRO_5035264750" evidence="1">
    <location>
        <begin position="27"/>
        <end position="675"/>
    </location>
</feature>
<evidence type="ECO:0000256" key="1">
    <source>
        <dbReference type="SAM" id="SignalP"/>
    </source>
</evidence>
<dbReference type="Pfam" id="PF00041">
    <property type="entry name" value="fn3"/>
    <property type="match status" value="1"/>
</dbReference>
<dbReference type="Proteomes" id="UP000648239">
    <property type="component" value="Unassembled WGS sequence"/>
</dbReference>
<evidence type="ECO:0000313" key="4">
    <source>
        <dbReference type="Proteomes" id="UP000648239"/>
    </source>
</evidence>
<evidence type="ECO:0000313" key="3">
    <source>
        <dbReference type="EMBL" id="MBD3868674.1"/>
    </source>
</evidence>
<gene>
    <name evidence="3" type="ORF">IFK94_11165</name>
</gene>
<dbReference type="SUPFAM" id="SSF49265">
    <property type="entry name" value="Fibronectin type III"/>
    <property type="match status" value="1"/>
</dbReference>
<accession>A0A8J6Y3M6</accession>
<dbReference type="AlphaFoldDB" id="A0A8J6Y3M6"/>
<dbReference type="Gene3D" id="2.60.40.10">
    <property type="entry name" value="Immunoglobulins"/>
    <property type="match status" value="1"/>
</dbReference>
<feature type="domain" description="Fibronectin type-III" evidence="2">
    <location>
        <begin position="465"/>
        <end position="562"/>
    </location>
</feature>